<comment type="catalytic activity">
    <reaction evidence="1">
        <text>3-hydroxy-2-methylpropanoyl-CoA + H2O = 3-hydroxy-2-methylpropanoate + CoA + H(+)</text>
        <dbReference type="Rhea" id="RHEA:20888"/>
        <dbReference type="ChEBI" id="CHEBI:11805"/>
        <dbReference type="ChEBI" id="CHEBI:15377"/>
        <dbReference type="ChEBI" id="CHEBI:15378"/>
        <dbReference type="ChEBI" id="CHEBI:57287"/>
        <dbReference type="ChEBI" id="CHEBI:57340"/>
        <dbReference type="EC" id="3.1.2.4"/>
    </reaction>
</comment>
<dbReference type="GO" id="GO:0003860">
    <property type="term" value="F:3-hydroxyisobutyryl-CoA hydrolase activity"/>
    <property type="evidence" value="ECO:0007669"/>
    <property type="project" value="UniProtKB-EC"/>
</dbReference>
<dbReference type="GO" id="GO:0005739">
    <property type="term" value="C:mitochondrion"/>
    <property type="evidence" value="ECO:0007669"/>
    <property type="project" value="TreeGrafter"/>
</dbReference>
<dbReference type="SUPFAM" id="SSF52096">
    <property type="entry name" value="ClpP/crotonase"/>
    <property type="match status" value="1"/>
</dbReference>
<dbReference type="EC" id="3.1.2.4" evidence="2"/>
<dbReference type="InterPro" id="IPR029045">
    <property type="entry name" value="ClpP/crotonase-like_dom_sf"/>
</dbReference>
<keyword evidence="3 5" id="KW-0378">Hydrolase</keyword>
<evidence type="ECO:0000256" key="2">
    <source>
        <dbReference type="ARBA" id="ARBA00011915"/>
    </source>
</evidence>
<dbReference type="InterPro" id="IPR045004">
    <property type="entry name" value="ECH_dom"/>
</dbReference>
<gene>
    <name evidence="5" type="ORF">MNBD_ALPHA06-719</name>
</gene>
<evidence type="ECO:0000313" key="5">
    <source>
        <dbReference type="EMBL" id="VAV91297.1"/>
    </source>
</evidence>
<proteinExistence type="predicted"/>
<dbReference type="Gene3D" id="3.90.226.10">
    <property type="entry name" value="2-enoyl-CoA Hydratase, Chain A, domain 1"/>
    <property type="match status" value="1"/>
</dbReference>
<feature type="domain" description="Enoyl-CoA hydratase/isomerase" evidence="4">
    <location>
        <begin position="1"/>
        <end position="226"/>
    </location>
</feature>
<sequence>GGGVGVSVHGKRRIAGDATLFAMPETGIGFYPDVGGSYFLPRLPGKLGTWLALTGARLNATDALYAKVATDYAPSDQHQMIINRLVDDAKISGDVAEIIDSLTGLPAASGLQQHHDEIDRIFANKCCEEIVKELARSGTDWAQKQGKILSGKSPTALKVTLRQMQEGANLDFRSAMRMELGLSMQFVAGVDFYEGVRALLIDRDNAPIWQPDHLSDVSEAVVNGYFVPLQQSEELGFLE</sequence>
<dbReference type="PANTHER" id="PTHR43176">
    <property type="entry name" value="3-HYDROXYISOBUTYRYL-COA HYDROLASE-RELATED"/>
    <property type="match status" value="1"/>
</dbReference>
<accession>A0A3B0RHK0</accession>
<evidence type="ECO:0000256" key="1">
    <source>
        <dbReference type="ARBA" id="ARBA00001709"/>
    </source>
</evidence>
<dbReference type="GO" id="GO:0006574">
    <property type="term" value="P:L-valine catabolic process"/>
    <property type="evidence" value="ECO:0007669"/>
    <property type="project" value="TreeGrafter"/>
</dbReference>
<name>A0A3B0RHK0_9ZZZZ</name>
<organism evidence="5">
    <name type="scientific">hydrothermal vent metagenome</name>
    <dbReference type="NCBI Taxonomy" id="652676"/>
    <lineage>
        <taxon>unclassified sequences</taxon>
        <taxon>metagenomes</taxon>
        <taxon>ecological metagenomes</taxon>
    </lineage>
</organism>
<dbReference type="Pfam" id="PF16113">
    <property type="entry name" value="ECH_2"/>
    <property type="match status" value="1"/>
</dbReference>
<dbReference type="InterPro" id="IPR032259">
    <property type="entry name" value="HIBYL-CoA-H"/>
</dbReference>
<evidence type="ECO:0000256" key="3">
    <source>
        <dbReference type="ARBA" id="ARBA00022801"/>
    </source>
</evidence>
<dbReference type="AlphaFoldDB" id="A0A3B0RHK0"/>
<feature type="non-terminal residue" evidence="5">
    <location>
        <position position="1"/>
    </location>
</feature>
<evidence type="ECO:0000259" key="4">
    <source>
        <dbReference type="Pfam" id="PF16113"/>
    </source>
</evidence>
<dbReference type="PANTHER" id="PTHR43176:SF3">
    <property type="entry name" value="3-HYDROXYISOBUTYRYL-COA HYDROLASE, MITOCHONDRIAL"/>
    <property type="match status" value="1"/>
</dbReference>
<protein>
    <recommendedName>
        <fullName evidence="2">3-hydroxyisobutyryl-CoA hydrolase</fullName>
        <ecNumber evidence="2">3.1.2.4</ecNumber>
    </recommendedName>
</protein>
<reference evidence="5" key="1">
    <citation type="submission" date="2018-06" db="EMBL/GenBank/DDBJ databases">
        <authorList>
            <person name="Zhirakovskaya E."/>
        </authorList>
    </citation>
    <scope>NUCLEOTIDE SEQUENCE</scope>
</reference>
<dbReference type="EMBL" id="UOEE01000124">
    <property type="protein sequence ID" value="VAV91297.1"/>
    <property type="molecule type" value="Genomic_DNA"/>
</dbReference>
<dbReference type="CDD" id="cd06558">
    <property type="entry name" value="crotonase-like"/>
    <property type="match status" value="1"/>
</dbReference>